<evidence type="ECO:0000313" key="1">
    <source>
        <dbReference type="EMBL" id="SKB01154.1"/>
    </source>
</evidence>
<dbReference type="STRING" id="1147123.SAMN05443428_1543"/>
<organism evidence="1 2">
    <name type="scientific">Caloramator quimbayensis</name>
    <dbReference type="NCBI Taxonomy" id="1147123"/>
    <lineage>
        <taxon>Bacteria</taxon>
        <taxon>Bacillati</taxon>
        <taxon>Bacillota</taxon>
        <taxon>Clostridia</taxon>
        <taxon>Eubacteriales</taxon>
        <taxon>Clostridiaceae</taxon>
        <taxon>Caloramator</taxon>
    </lineage>
</organism>
<evidence type="ECO:0000313" key="2">
    <source>
        <dbReference type="Proteomes" id="UP000190105"/>
    </source>
</evidence>
<sequence length="83" mass="9507">MSKILKIEGNCDLMISRYGDLYINSKGIEKIITDNLPELKEYKNYPAEISITINIHNNEELNITTEGYKANKQDKEEIEGGNE</sequence>
<dbReference type="EMBL" id="FUYH01000054">
    <property type="protein sequence ID" value="SKB01154.1"/>
    <property type="molecule type" value="Genomic_DNA"/>
</dbReference>
<name>A0A1T4YH89_9CLOT</name>
<gene>
    <name evidence="1" type="ORF">SAMN05443428_1543</name>
</gene>
<reference evidence="2" key="1">
    <citation type="submission" date="2017-02" db="EMBL/GenBank/DDBJ databases">
        <authorList>
            <person name="Varghese N."/>
            <person name="Submissions S."/>
        </authorList>
    </citation>
    <scope>NUCLEOTIDE SEQUENCE [LARGE SCALE GENOMIC DNA]</scope>
    <source>
        <strain evidence="2">USBA 833</strain>
    </source>
</reference>
<keyword evidence="2" id="KW-1185">Reference proteome</keyword>
<dbReference type="RefSeq" id="WP_078697907.1">
    <property type="nucleotide sequence ID" value="NZ_FUYH01000054.1"/>
</dbReference>
<proteinExistence type="predicted"/>
<dbReference type="Proteomes" id="UP000190105">
    <property type="component" value="Unassembled WGS sequence"/>
</dbReference>
<dbReference type="AlphaFoldDB" id="A0A1T4YH89"/>
<accession>A0A1T4YH89</accession>
<protein>
    <submittedName>
        <fullName evidence="1">Uncharacterized protein</fullName>
    </submittedName>
</protein>